<dbReference type="GO" id="GO:0005576">
    <property type="term" value="C:extracellular region"/>
    <property type="evidence" value="ECO:0007669"/>
    <property type="project" value="InterPro"/>
</dbReference>
<dbReference type="SMART" id="SM00494">
    <property type="entry name" value="ChtBD2"/>
    <property type="match status" value="2"/>
</dbReference>
<reference evidence="2" key="2">
    <citation type="submission" date="2023-04" db="EMBL/GenBank/DDBJ databases">
        <authorList>
            <person name="Bu L."/>
            <person name="Lu L."/>
            <person name="Laidemitt M.R."/>
            <person name="Zhang S.M."/>
            <person name="Mutuku M."/>
            <person name="Mkoji G."/>
            <person name="Steinauer M."/>
            <person name="Loker E.S."/>
        </authorList>
    </citation>
    <scope>NUCLEOTIDE SEQUENCE</scope>
    <source>
        <strain evidence="2">KasaAsao</strain>
        <tissue evidence="2">Whole Snail</tissue>
    </source>
</reference>
<reference evidence="2" key="1">
    <citation type="journal article" date="2023" name="PLoS Negl. Trop. Dis.">
        <title>A genome sequence for Biomphalaria pfeifferi, the major vector snail for the human-infecting parasite Schistosoma mansoni.</title>
        <authorList>
            <person name="Bu L."/>
            <person name="Lu L."/>
            <person name="Laidemitt M.R."/>
            <person name="Zhang S.M."/>
            <person name="Mutuku M."/>
            <person name="Mkoji G."/>
            <person name="Steinauer M."/>
            <person name="Loker E.S."/>
        </authorList>
    </citation>
    <scope>NUCLEOTIDE SEQUENCE</scope>
    <source>
        <strain evidence="2">KasaAsao</strain>
    </source>
</reference>
<feature type="domain" description="Chitin-binding type-2" evidence="1">
    <location>
        <begin position="237"/>
        <end position="294"/>
    </location>
</feature>
<dbReference type="InterPro" id="IPR002557">
    <property type="entry name" value="Chitin-bd_dom"/>
</dbReference>
<dbReference type="GO" id="GO:0008061">
    <property type="term" value="F:chitin binding"/>
    <property type="evidence" value="ECO:0007669"/>
    <property type="project" value="InterPro"/>
</dbReference>
<dbReference type="SUPFAM" id="SSF53300">
    <property type="entry name" value="vWA-like"/>
    <property type="match status" value="1"/>
</dbReference>
<feature type="domain" description="Chitin-binding type-2" evidence="1">
    <location>
        <begin position="296"/>
        <end position="356"/>
    </location>
</feature>
<comment type="caution">
    <text evidence="2">The sequence shown here is derived from an EMBL/GenBank/DDBJ whole genome shotgun (WGS) entry which is preliminary data.</text>
</comment>
<dbReference type="InterPro" id="IPR036465">
    <property type="entry name" value="vWFA_dom_sf"/>
</dbReference>
<organism evidence="2 3">
    <name type="scientific">Biomphalaria pfeifferi</name>
    <name type="common">Bloodfluke planorb</name>
    <name type="synonym">Freshwater snail</name>
    <dbReference type="NCBI Taxonomy" id="112525"/>
    <lineage>
        <taxon>Eukaryota</taxon>
        <taxon>Metazoa</taxon>
        <taxon>Spiralia</taxon>
        <taxon>Lophotrochozoa</taxon>
        <taxon>Mollusca</taxon>
        <taxon>Gastropoda</taxon>
        <taxon>Heterobranchia</taxon>
        <taxon>Euthyneura</taxon>
        <taxon>Panpulmonata</taxon>
        <taxon>Hygrophila</taxon>
        <taxon>Lymnaeoidea</taxon>
        <taxon>Planorbidae</taxon>
        <taxon>Biomphalaria</taxon>
    </lineage>
</organism>
<dbReference type="Gene3D" id="3.40.50.410">
    <property type="entry name" value="von Willebrand factor, type A domain"/>
    <property type="match status" value="1"/>
</dbReference>
<proteinExistence type="predicted"/>
<evidence type="ECO:0000313" key="3">
    <source>
        <dbReference type="Proteomes" id="UP001233172"/>
    </source>
</evidence>
<dbReference type="Gene3D" id="2.170.140.10">
    <property type="entry name" value="Chitin binding domain"/>
    <property type="match status" value="2"/>
</dbReference>
<evidence type="ECO:0000259" key="1">
    <source>
        <dbReference type="PROSITE" id="PS50940"/>
    </source>
</evidence>
<gene>
    <name evidence="2" type="ORF">Bpfe_017167</name>
</gene>
<dbReference type="InterPro" id="IPR036508">
    <property type="entry name" value="Chitin-bd_dom_sf"/>
</dbReference>
<dbReference type="Pfam" id="PF01607">
    <property type="entry name" value="CBM_14"/>
    <property type="match status" value="1"/>
</dbReference>
<dbReference type="Proteomes" id="UP001233172">
    <property type="component" value="Unassembled WGS sequence"/>
</dbReference>
<dbReference type="AlphaFoldDB" id="A0AAD8BGU4"/>
<dbReference type="PROSITE" id="PS50940">
    <property type="entry name" value="CHIT_BIND_II"/>
    <property type="match status" value="2"/>
</dbReference>
<evidence type="ECO:0000313" key="2">
    <source>
        <dbReference type="EMBL" id="KAK0053469.1"/>
    </source>
</evidence>
<sequence length="647" mass="71584">MCLTLGLVRGNETNMYFLKFVAFLCAVYGISAEVCPQSEVLFVLDFSDAAYVPATSNLFPYYSFDLLKAALDSFLNNNYVDNSNNDFRVGAIGYGSRGTFEYIPIRSYPNTAKQYIYHRGNETYGASWTYVGLRAVTFSPIYANNKLIVISAQGTSNSNNSLAFTESLRLRNLGWNIHVIAMQGQNPLDFFELTGMNNNVRPVVLSDSTAGGTKSYRYLSTELANVVSALCSVVPTSTVCSNCMFEGGFAYEADPKYCDSFYQCVEGSSPVRKMCPAGTFWDGSQCNFRNSVSCPYAECSANTVPGTRYPSGRCCNKYFECSNSQLVERACPIGQYFDSVSKQCSSAIDVTQVCQTTGRFECDVASQSSSICNGFDYDPTRDPCKFQFQGKTFNVAPGTIWNQNKCSLDYDSNNLCYRVLDRNYFALANPCTPNFLATFNGGSKTVFSPRLNADLPVYVVSNQVVMTDDVLQFTSVMTDPYYYLFFFNNKDFLPNTAFRVRFRLDNAQLNRDYDILSNSFCALCPDTLRFSVTASSSIRRVVSVMFVTTGSAVASTSAVIDLANSSNMIELLVIFGDSSVYGQLREYNNSNGVVQRVNFNSAGKLQGSHILTNKCGIQLGRGPNSHFLGIIDEFAVFENCANINSLV</sequence>
<keyword evidence="3" id="KW-1185">Reference proteome</keyword>
<name>A0AAD8BGU4_BIOPF</name>
<dbReference type="SUPFAM" id="SSF57625">
    <property type="entry name" value="Invertebrate chitin-binding proteins"/>
    <property type="match status" value="2"/>
</dbReference>
<accession>A0AAD8BGU4</accession>
<protein>
    <submittedName>
        <fullName evidence="2">3-ketoacyl-CoA thiolase mitochondrial-like protein</fullName>
    </submittedName>
</protein>
<dbReference type="EMBL" id="JASAOG010000086">
    <property type="protein sequence ID" value="KAK0053469.1"/>
    <property type="molecule type" value="Genomic_DNA"/>
</dbReference>